<feature type="domain" description="YdbS-like PH" evidence="2">
    <location>
        <begin position="111"/>
        <end position="174"/>
    </location>
</feature>
<dbReference type="PANTHER" id="PTHR34473:SF2">
    <property type="entry name" value="UPF0699 TRANSMEMBRANE PROTEIN YDBT"/>
    <property type="match status" value="1"/>
</dbReference>
<accession>A0ABW3TN86</accession>
<sequence>MRRTRNTQETTVLPAPAADGVATAAGARVWPGGGAASLSAQAAAPLAPEEIVVRVRRHGRHLTLPVAMLFVIAGAGGYFIGSLPEAWMNWAALAVAALLFVFAAIGPILGWLARRAVVTTRRVIVHHGFFVRHRSEVSLARVREVRSKQNPVQRMWGSGDIDLFVGAEATRIPDAPGLNGLQAALQELAARSYDEQVRATGFGSGLGTGVSSGFGGGFGGGAGR</sequence>
<comment type="caution">
    <text evidence="3">The sequence shown here is derived from an EMBL/GenBank/DDBJ whole genome shotgun (WGS) entry which is preliminary data.</text>
</comment>
<proteinExistence type="predicted"/>
<dbReference type="Proteomes" id="UP001597181">
    <property type="component" value="Unassembled WGS sequence"/>
</dbReference>
<keyword evidence="1" id="KW-0812">Transmembrane</keyword>
<reference evidence="4" key="1">
    <citation type="journal article" date="2019" name="Int. J. Syst. Evol. Microbiol.">
        <title>The Global Catalogue of Microorganisms (GCM) 10K type strain sequencing project: providing services to taxonomists for standard genome sequencing and annotation.</title>
        <authorList>
            <consortium name="The Broad Institute Genomics Platform"/>
            <consortium name="The Broad Institute Genome Sequencing Center for Infectious Disease"/>
            <person name="Wu L."/>
            <person name="Ma J."/>
        </authorList>
    </citation>
    <scope>NUCLEOTIDE SEQUENCE [LARGE SCALE GENOMIC DNA]</scope>
    <source>
        <strain evidence="4">CCUG 50213</strain>
    </source>
</reference>
<evidence type="ECO:0000256" key="1">
    <source>
        <dbReference type="SAM" id="Phobius"/>
    </source>
</evidence>
<dbReference type="InterPro" id="IPR005182">
    <property type="entry name" value="YdbS-like_PH"/>
</dbReference>
<dbReference type="RefSeq" id="WP_343961952.1">
    <property type="nucleotide sequence ID" value="NZ_BAAAKZ010000013.1"/>
</dbReference>
<dbReference type="Pfam" id="PF03703">
    <property type="entry name" value="bPH_2"/>
    <property type="match status" value="1"/>
</dbReference>
<dbReference type="EMBL" id="JBHTLY010000003">
    <property type="protein sequence ID" value="MFD1201937.1"/>
    <property type="molecule type" value="Genomic_DNA"/>
</dbReference>
<organism evidence="3 4">
    <name type="scientific">Leucobacter albus</name>
    <dbReference type="NCBI Taxonomy" id="272210"/>
    <lineage>
        <taxon>Bacteria</taxon>
        <taxon>Bacillati</taxon>
        <taxon>Actinomycetota</taxon>
        <taxon>Actinomycetes</taxon>
        <taxon>Micrococcales</taxon>
        <taxon>Microbacteriaceae</taxon>
        <taxon>Leucobacter</taxon>
    </lineage>
</organism>
<keyword evidence="1" id="KW-0472">Membrane</keyword>
<name>A0ABW3TN86_9MICO</name>
<keyword evidence="1" id="KW-1133">Transmembrane helix</keyword>
<evidence type="ECO:0000313" key="4">
    <source>
        <dbReference type="Proteomes" id="UP001597181"/>
    </source>
</evidence>
<evidence type="ECO:0000313" key="3">
    <source>
        <dbReference type="EMBL" id="MFD1201937.1"/>
    </source>
</evidence>
<dbReference type="PANTHER" id="PTHR34473">
    <property type="entry name" value="UPF0699 TRANSMEMBRANE PROTEIN YDBS"/>
    <property type="match status" value="1"/>
</dbReference>
<keyword evidence="4" id="KW-1185">Reference proteome</keyword>
<protein>
    <submittedName>
        <fullName evidence="3">PH domain-containing protein</fullName>
    </submittedName>
</protein>
<feature type="transmembrane region" description="Helical" evidence="1">
    <location>
        <begin position="87"/>
        <end position="112"/>
    </location>
</feature>
<gene>
    <name evidence="3" type="ORF">ACFQ3U_08525</name>
</gene>
<feature type="transmembrane region" description="Helical" evidence="1">
    <location>
        <begin position="62"/>
        <end position="81"/>
    </location>
</feature>
<evidence type="ECO:0000259" key="2">
    <source>
        <dbReference type="Pfam" id="PF03703"/>
    </source>
</evidence>